<evidence type="ECO:0000313" key="2">
    <source>
        <dbReference type="EMBL" id="GGP83884.1"/>
    </source>
</evidence>
<evidence type="ECO:0008006" key="4">
    <source>
        <dbReference type="Google" id="ProtNLM"/>
    </source>
</evidence>
<reference evidence="3" key="1">
    <citation type="journal article" date="2019" name="Int. J. Syst. Evol. Microbiol.">
        <title>The Global Catalogue of Microorganisms (GCM) 10K type strain sequencing project: providing services to taxonomists for standard genome sequencing and annotation.</title>
        <authorList>
            <consortium name="The Broad Institute Genomics Platform"/>
            <consortium name="The Broad Institute Genome Sequencing Center for Infectious Disease"/>
            <person name="Wu L."/>
            <person name="Ma J."/>
        </authorList>
    </citation>
    <scope>NUCLEOTIDE SEQUENCE [LARGE SCALE GENOMIC DNA]</scope>
    <source>
        <strain evidence="3">JCM 3115</strain>
    </source>
</reference>
<dbReference type="Proteomes" id="UP000611554">
    <property type="component" value="Unassembled WGS sequence"/>
</dbReference>
<proteinExistence type="predicted"/>
<feature type="region of interest" description="Disordered" evidence="1">
    <location>
        <begin position="176"/>
        <end position="195"/>
    </location>
</feature>
<accession>A0ABQ2QJZ4</accession>
<dbReference type="Pfam" id="PF18846">
    <property type="entry name" value="baeRF_family5"/>
    <property type="match status" value="1"/>
</dbReference>
<protein>
    <recommendedName>
        <fullName evidence="4">Peptide chain release factor 1</fullName>
    </recommendedName>
</protein>
<keyword evidence="3" id="KW-1185">Reference proteome</keyword>
<evidence type="ECO:0000256" key="1">
    <source>
        <dbReference type="SAM" id="MobiDB-lite"/>
    </source>
</evidence>
<gene>
    <name evidence="2" type="ORF">GCM10010140_11070</name>
</gene>
<comment type="caution">
    <text evidence="2">The sequence shown here is derived from an EMBL/GenBank/DDBJ whole genome shotgun (WGS) entry which is preliminary data.</text>
</comment>
<evidence type="ECO:0000313" key="3">
    <source>
        <dbReference type="Proteomes" id="UP000611554"/>
    </source>
</evidence>
<name>A0ABQ2QJZ4_9ACTN</name>
<dbReference type="InterPro" id="IPR040983">
    <property type="entry name" value="Bact_RF_family5"/>
</dbReference>
<dbReference type="EMBL" id="BMQJ01000002">
    <property type="protein sequence ID" value="GGP83884.1"/>
    <property type="molecule type" value="Genomic_DNA"/>
</dbReference>
<organism evidence="2 3">
    <name type="scientific">Streptosporangium pseudovulgare</name>
    <dbReference type="NCBI Taxonomy" id="35765"/>
    <lineage>
        <taxon>Bacteria</taxon>
        <taxon>Bacillati</taxon>
        <taxon>Actinomycetota</taxon>
        <taxon>Actinomycetes</taxon>
        <taxon>Streptosporangiales</taxon>
        <taxon>Streptosporangiaceae</taxon>
        <taxon>Streptosporangium</taxon>
    </lineage>
</organism>
<sequence length="395" mass="42736">MWPGPSEGDVVRFDRAALREVVSISDELGVLSFYVTVDPRADPGSRPAWRIKFANDLGELRGRAEADPERARRTAVLKRLDGLERDFHALLDPSRPGVGRVLFAPVGRDEARTFSFQLPVADQMVLEATAYVRPLVNTVETAPPAGIVVVSRDGTRVVDYRYGQAEDLGGMRFEIDSDDWRDPGGPSRTDYPSHGTPYRDRFEKRVADNVARLTREAGQRVAEEAANRGWTATVVLGDPPLGEILAGELSGDVIQLGSVAEPGSPTKLVERVRPQLEQARTRLGALLAGQARDGALSGGRGSLGLADTLGALNDSRVAQLLLDESREWSGRCAADGLLYPPYATPPGNPEITEEPRMGERMIERALDIDAEVIVLDGGAAEALADVDGVGAILRW</sequence>